<dbReference type="InterPro" id="IPR003439">
    <property type="entry name" value="ABC_transporter-like_ATP-bd"/>
</dbReference>
<dbReference type="GO" id="GO:0005524">
    <property type="term" value="F:ATP binding"/>
    <property type="evidence" value="ECO:0007669"/>
    <property type="project" value="UniProtKB-KW"/>
</dbReference>
<keyword evidence="3 5" id="KW-0067">ATP-binding</keyword>
<dbReference type="PROSITE" id="PS00211">
    <property type="entry name" value="ABC_TRANSPORTER_1"/>
    <property type="match status" value="1"/>
</dbReference>
<dbReference type="InterPro" id="IPR050166">
    <property type="entry name" value="ABC_transporter_ATP-bind"/>
</dbReference>
<dbReference type="RefSeq" id="WP_116443776.1">
    <property type="nucleotide sequence ID" value="NZ_JBBMEQ010000008.1"/>
</dbReference>
<accession>A0ABV1BTT7</accession>
<sequence>MKALPTNSSPPLLSLKGISFAYNTPKSEIPALDNIYLDIMPQSFTSIVGPSGCGKSTLLSIICGLLSPQKGEVVFNEDILHDNAVSPRIGFMPQKDTLFEWRTIYKNVTLGLEINHLKDKEHLENVDNMLKEYGLYQFCNVHPSELSGGMRQRAALIRTLALNPDILLLDEPFSALDYQTRLEVSDDIGKIIKEQKKTAILVTHDISEAISMGDCVVILSHRPAHIKKVVNINLSIPDRTPFTSRQAPEFAGYFNEIWEDIQ</sequence>
<gene>
    <name evidence="5" type="ORF">WMO14_03340</name>
</gene>
<organism evidence="5 6">
    <name type="scientific">[Lactobacillus] rogosae</name>
    <dbReference type="NCBI Taxonomy" id="706562"/>
    <lineage>
        <taxon>Bacteria</taxon>
        <taxon>Bacillati</taxon>
        <taxon>Bacillota</taxon>
        <taxon>Clostridia</taxon>
        <taxon>Lachnospirales</taxon>
        <taxon>Lachnospiraceae</taxon>
        <taxon>Lachnospira</taxon>
    </lineage>
</organism>
<comment type="caution">
    <text evidence="5">The sequence shown here is derived from an EMBL/GenBank/DDBJ whole genome shotgun (WGS) entry which is preliminary data.</text>
</comment>
<name>A0ABV1BTT7_9FIRM</name>
<proteinExistence type="predicted"/>
<keyword evidence="6" id="KW-1185">Reference proteome</keyword>
<evidence type="ECO:0000313" key="6">
    <source>
        <dbReference type="Proteomes" id="UP001442364"/>
    </source>
</evidence>
<dbReference type="InterPro" id="IPR017871">
    <property type="entry name" value="ABC_transporter-like_CS"/>
</dbReference>
<evidence type="ECO:0000256" key="1">
    <source>
        <dbReference type="ARBA" id="ARBA00022448"/>
    </source>
</evidence>
<evidence type="ECO:0000256" key="3">
    <source>
        <dbReference type="ARBA" id="ARBA00022840"/>
    </source>
</evidence>
<keyword evidence="2" id="KW-0547">Nucleotide-binding</keyword>
<keyword evidence="1" id="KW-0813">Transport</keyword>
<evidence type="ECO:0000259" key="4">
    <source>
        <dbReference type="PROSITE" id="PS50893"/>
    </source>
</evidence>
<dbReference type="Pfam" id="PF00005">
    <property type="entry name" value="ABC_tran"/>
    <property type="match status" value="1"/>
</dbReference>
<dbReference type="PROSITE" id="PS50893">
    <property type="entry name" value="ABC_TRANSPORTER_2"/>
    <property type="match status" value="1"/>
</dbReference>
<reference evidence="5 6" key="1">
    <citation type="submission" date="2024-03" db="EMBL/GenBank/DDBJ databases">
        <title>Human intestinal bacterial collection.</title>
        <authorList>
            <person name="Pauvert C."/>
            <person name="Hitch T.C.A."/>
            <person name="Clavel T."/>
        </authorList>
    </citation>
    <scope>NUCLEOTIDE SEQUENCE [LARGE SCALE GENOMIC DNA]</scope>
    <source>
        <strain evidence="5 6">CLA-AA-H255</strain>
    </source>
</reference>
<dbReference type="Gene3D" id="3.40.50.300">
    <property type="entry name" value="P-loop containing nucleotide triphosphate hydrolases"/>
    <property type="match status" value="1"/>
</dbReference>
<protein>
    <submittedName>
        <fullName evidence="5">ABC transporter ATP-binding protein</fullName>
    </submittedName>
</protein>
<feature type="domain" description="ABC transporter" evidence="4">
    <location>
        <begin position="13"/>
        <end position="246"/>
    </location>
</feature>
<dbReference type="EMBL" id="JBBMER010000002">
    <property type="protein sequence ID" value="MEQ2378920.1"/>
    <property type="molecule type" value="Genomic_DNA"/>
</dbReference>
<dbReference type="SUPFAM" id="SSF52540">
    <property type="entry name" value="P-loop containing nucleoside triphosphate hydrolases"/>
    <property type="match status" value="1"/>
</dbReference>
<dbReference type="PANTHER" id="PTHR42788:SF2">
    <property type="entry name" value="ABC TRANSPORTER ATP-BINDING PROTEIN"/>
    <property type="match status" value="1"/>
</dbReference>
<dbReference type="PANTHER" id="PTHR42788">
    <property type="entry name" value="TAURINE IMPORT ATP-BINDING PROTEIN-RELATED"/>
    <property type="match status" value="1"/>
</dbReference>
<dbReference type="InterPro" id="IPR027417">
    <property type="entry name" value="P-loop_NTPase"/>
</dbReference>
<dbReference type="Proteomes" id="UP001442364">
    <property type="component" value="Unassembled WGS sequence"/>
</dbReference>
<evidence type="ECO:0000256" key="2">
    <source>
        <dbReference type="ARBA" id="ARBA00022741"/>
    </source>
</evidence>
<dbReference type="InterPro" id="IPR003593">
    <property type="entry name" value="AAA+_ATPase"/>
</dbReference>
<dbReference type="SMART" id="SM00382">
    <property type="entry name" value="AAA"/>
    <property type="match status" value="1"/>
</dbReference>
<dbReference type="CDD" id="cd03293">
    <property type="entry name" value="ABC_NrtD_SsuB_transporters"/>
    <property type="match status" value="1"/>
</dbReference>
<evidence type="ECO:0000313" key="5">
    <source>
        <dbReference type="EMBL" id="MEQ2378920.1"/>
    </source>
</evidence>